<organism evidence="2 3">
    <name type="scientific">Thermanaerothrix solaris</name>
    <dbReference type="NCBI Taxonomy" id="3058434"/>
    <lineage>
        <taxon>Bacteria</taxon>
        <taxon>Bacillati</taxon>
        <taxon>Chloroflexota</taxon>
        <taxon>Anaerolineae</taxon>
        <taxon>Anaerolineales</taxon>
        <taxon>Anaerolineaceae</taxon>
        <taxon>Thermanaerothrix</taxon>
    </lineage>
</organism>
<comment type="caution">
    <text evidence="2">The sequence shown here is derived from an EMBL/GenBank/DDBJ whole genome shotgun (WGS) entry which is preliminary data.</text>
</comment>
<dbReference type="RefSeq" id="WP_315624115.1">
    <property type="nucleotide sequence ID" value="NZ_JAUHMF010000001.1"/>
</dbReference>
<evidence type="ECO:0000313" key="3">
    <source>
        <dbReference type="Proteomes" id="UP001254165"/>
    </source>
</evidence>
<name>A0ABU3NKU3_9CHLR</name>
<dbReference type="InterPro" id="IPR036291">
    <property type="entry name" value="NAD(P)-bd_dom_sf"/>
</dbReference>
<dbReference type="Gene3D" id="3.40.50.720">
    <property type="entry name" value="NAD(P)-binding Rossmann-like Domain"/>
    <property type="match status" value="1"/>
</dbReference>
<proteinExistence type="predicted"/>
<dbReference type="Proteomes" id="UP001254165">
    <property type="component" value="Unassembled WGS sequence"/>
</dbReference>
<accession>A0ABU3NKU3</accession>
<gene>
    <name evidence="2" type="ORF">QYE77_04215</name>
</gene>
<keyword evidence="3" id="KW-1185">Reference proteome</keyword>
<sequence length="341" mass="38357">MPRRYLITGGAGFIGSNYAARLIGQGHEVILYDNLSRAGAVRNLEWLRTTFGEDSYRLIVADVRDASRLNEAVQGVDVIVHLAAQVAVTTSVADPRTDFEINALGTFNVLEAARLSGRDPIVIYASTNKVYGGMENVAVVEDETRWRYQDLPEGCPETQPLDFHSPYGCSKGCGDQYVRDYARIYGLPTVVMRQSCIYGPRQFGVEDQGWVAWFVIAALLKRRLTIYGDGKQVRDLLFIDDLLDAYDAAIECIDQVAGQIFNIGGGPQNSISIWREFGPLLERLVGYPIPVDFGEWRPGDQRVYISDIRKARQWLEWQPKVGVEEGVERLVTWVRNNLNLF</sequence>
<dbReference type="EMBL" id="JAUHMF010000001">
    <property type="protein sequence ID" value="MDT8897461.1"/>
    <property type="molecule type" value="Genomic_DNA"/>
</dbReference>
<dbReference type="SUPFAM" id="SSF51735">
    <property type="entry name" value="NAD(P)-binding Rossmann-fold domains"/>
    <property type="match status" value="1"/>
</dbReference>
<evidence type="ECO:0000259" key="1">
    <source>
        <dbReference type="Pfam" id="PF16363"/>
    </source>
</evidence>
<dbReference type="PANTHER" id="PTHR43000">
    <property type="entry name" value="DTDP-D-GLUCOSE 4,6-DEHYDRATASE-RELATED"/>
    <property type="match status" value="1"/>
</dbReference>
<protein>
    <submittedName>
        <fullName evidence="2">SDR family NAD(P)-dependent oxidoreductase</fullName>
    </submittedName>
</protein>
<reference evidence="2 3" key="1">
    <citation type="submission" date="2023-07" db="EMBL/GenBank/DDBJ databases">
        <title>Novel species of Thermanaerothrix with wide hydrolytic capabilities.</title>
        <authorList>
            <person name="Zayulina K.S."/>
            <person name="Podosokorskaya O.A."/>
            <person name="Elcheninov A.G."/>
        </authorList>
    </citation>
    <scope>NUCLEOTIDE SEQUENCE [LARGE SCALE GENOMIC DNA]</scope>
    <source>
        <strain evidence="2 3">4228-RoL</strain>
    </source>
</reference>
<evidence type="ECO:0000313" key="2">
    <source>
        <dbReference type="EMBL" id="MDT8897461.1"/>
    </source>
</evidence>
<dbReference type="Pfam" id="PF16363">
    <property type="entry name" value="GDP_Man_Dehyd"/>
    <property type="match status" value="1"/>
</dbReference>
<feature type="domain" description="NAD(P)-binding" evidence="1">
    <location>
        <begin position="6"/>
        <end position="329"/>
    </location>
</feature>
<dbReference type="InterPro" id="IPR016040">
    <property type="entry name" value="NAD(P)-bd_dom"/>
</dbReference>